<dbReference type="OrthoDB" id="2654621at2759"/>
<accession>A0A9P6ZP66</accession>
<protein>
    <submittedName>
        <fullName evidence="1">Uncharacterized protein</fullName>
    </submittedName>
</protein>
<comment type="caution">
    <text evidence="1">The sequence shown here is derived from an EMBL/GenBank/DDBJ whole genome shotgun (WGS) entry which is preliminary data.</text>
</comment>
<name>A0A9P6ZP66_9AGAM</name>
<reference evidence="1" key="1">
    <citation type="journal article" date="2020" name="New Phytol.">
        <title>Comparative genomics reveals dynamic genome evolution in host specialist ectomycorrhizal fungi.</title>
        <authorList>
            <person name="Lofgren L.A."/>
            <person name="Nguyen N.H."/>
            <person name="Vilgalys R."/>
            <person name="Ruytinx J."/>
            <person name="Liao H.L."/>
            <person name="Branco S."/>
            <person name="Kuo A."/>
            <person name="LaButti K."/>
            <person name="Lipzen A."/>
            <person name="Andreopoulos W."/>
            <person name="Pangilinan J."/>
            <person name="Riley R."/>
            <person name="Hundley H."/>
            <person name="Na H."/>
            <person name="Barry K."/>
            <person name="Grigoriev I.V."/>
            <person name="Stajich J.E."/>
            <person name="Kennedy P.G."/>
        </authorList>
    </citation>
    <scope>NUCLEOTIDE SEQUENCE</scope>
    <source>
        <strain evidence="1">DOB743</strain>
    </source>
</reference>
<organism evidence="1 2">
    <name type="scientific">Suillus placidus</name>
    <dbReference type="NCBI Taxonomy" id="48579"/>
    <lineage>
        <taxon>Eukaryota</taxon>
        <taxon>Fungi</taxon>
        <taxon>Dikarya</taxon>
        <taxon>Basidiomycota</taxon>
        <taxon>Agaricomycotina</taxon>
        <taxon>Agaricomycetes</taxon>
        <taxon>Agaricomycetidae</taxon>
        <taxon>Boletales</taxon>
        <taxon>Suillineae</taxon>
        <taxon>Suillaceae</taxon>
        <taxon>Suillus</taxon>
    </lineage>
</organism>
<evidence type="ECO:0000313" key="1">
    <source>
        <dbReference type="EMBL" id="KAG1774235.1"/>
    </source>
</evidence>
<sequence length="176" mass="20140">MARGKKQLEGVPAIPDIEWTMDLTWKLLAEAEKSENRKTLLGKKKDEVRLFRLYLDREAALKKTAPEYKDTKIAVFKRIGSVILADSYALNPDSVGRVMCWILCIFPCKVKRASFEHWGSFTEITKVLNSKNASNIKIKLMCSLFRGLWWVKDASQNHVQDVVADIGSVDSYKSWL</sequence>
<keyword evidence="2" id="KW-1185">Reference proteome</keyword>
<dbReference type="EMBL" id="JABBWD010000043">
    <property type="protein sequence ID" value="KAG1774235.1"/>
    <property type="molecule type" value="Genomic_DNA"/>
</dbReference>
<proteinExistence type="predicted"/>
<dbReference type="AlphaFoldDB" id="A0A9P6ZP66"/>
<evidence type="ECO:0000313" key="2">
    <source>
        <dbReference type="Proteomes" id="UP000714275"/>
    </source>
</evidence>
<dbReference type="Proteomes" id="UP000714275">
    <property type="component" value="Unassembled WGS sequence"/>
</dbReference>
<gene>
    <name evidence="1" type="ORF">EV702DRAFT_537625</name>
</gene>